<evidence type="ECO:0000313" key="8">
    <source>
        <dbReference type="Proteomes" id="UP000199448"/>
    </source>
</evidence>
<dbReference type="SUPFAM" id="SSF52507">
    <property type="entry name" value="Homo-oligomeric flavin-containing Cys decarboxylases, HFCD"/>
    <property type="match status" value="1"/>
</dbReference>
<dbReference type="AlphaFoldDB" id="A0A1H5L0N3"/>
<feature type="binding site" evidence="3">
    <location>
        <position position="283"/>
    </location>
    <ligand>
        <name>CTP</name>
        <dbReference type="ChEBI" id="CHEBI:37563"/>
    </ligand>
</feature>
<gene>
    <name evidence="3" type="primary">coaBC</name>
    <name evidence="7" type="ORF">SAMN04488034_10285</name>
</gene>
<dbReference type="Gene3D" id="3.40.50.10300">
    <property type="entry name" value="CoaB-like"/>
    <property type="match status" value="1"/>
</dbReference>
<comment type="cofactor">
    <cofactor evidence="3">
        <name>Mg(2+)</name>
        <dbReference type="ChEBI" id="CHEBI:18420"/>
    </cofactor>
</comment>
<dbReference type="OrthoDB" id="9802554at2"/>
<feature type="binding site" evidence="3">
    <location>
        <position position="341"/>
    </location>
    <ligand>
        <name>CTP</name>
        <dbReference type="ChEBI" id="CHEBI:37563"/>
    </ligand>
</feature>
<dbReference type="InterPro" id="IPR036551">
    <property type="entry name" value="Flavin_trans-like"/>
</dbReference>
<dbReference type="GO" id="GO:0004633">
    <property type="term" value="F:phosphopantothenoylcysteine decarboxylase activity"/>
    <property type="evidence" value="ECO:0007669"/>
    <property type="project" value="UniProtKB-UniRule"/>
</dbReference>
<evidence type="ECO:0000256" key="2">
    <source>
        <dbReference type="ARBA" id="ARBA00023239"/>
    </source>
</evidence>
<dbReference type="NCBIfam" id="TIGR00521">
    <property type="entry name" value="coaBC_dfp"/>
    <property type="match status" value="1"/>
</dbReference>
<dbReference type="InterPro" id="IPR003382">
    <property type="entry name" value="Flavoprotein"/>
</dbReference>
<evidence type="ECO:0000313" key="7">
    <source>
        <dbReference type="EMBL" id="SEE70689.1"/>
    </source>
</evidence>
<feature type="region of interest" description="Phosphopantothenoylcysteine decarboxylase" evidence="3">
    <location>
        <begin position="1"/>
        <end position="193"/>
    </location>
</feature>
<dbReference type="Proteomes" id="UP000199448">
    <property type="component" value="Unassembled WGS sequence"/>
</dbReference>
<feature type="binding site" evidence="3">
    <location>
        <begin position="309"/>
        <end position="312"/>
    </location>
    <ligand>
        <name>CTP</name>
        <dbReference type="ChEBI" id="CHEBI:37563"/>
    </ligand>
</feature>
<dbReference type="GO" id="GO:0046872">
    <property type="term" value="F:metal ion binding"/>
    <property type="evidence" value="ECO:0007669"/>
    <property type="project" value="UniProtKB-KW"/>
</dbReference>
<dbReference type="RefSeq" id="WP_093112431.1">
    <property type="nucleotide sequence ID" value="NZ_FNGG01000002.1"/>
</dbReference>
<evidence type="ECO:0000256" key="1">
    <source>
        <dbReference type="ARBA" id="ARBA00022793"/>
    </source>
</evidence>
<dbReference type="InterPro" id="IPR007085">
    <property type="entry name" value="DNA/pantothenate-metab_flavo_C"/>
</dbReference>
<keyword evidence="3 4" id="KW-0436">Ligase</keyword>
<keyword evidence="8" id="KW-1185">Reference proteome</keyword>
<dbReference type="Gene3D" id="3.40.50.1950">
    <property type="entry name" value="Flavin prenyltransferase-like"/>
    <property type="match status" value="1"/>
</dbReference>
<dbReference type="GO" id="GO:0071513">
    <property type="term" value="C:phosphopantothenoylcysteine decarboxylase complex"/>
    <property type="evidence" value="ECO:0007669"/>
    <property type="project" value="TreeGrafter"/>
</dbReference>
<dbReference type="Pfam" id="PF04127">
    <property type="entry name" value="DFP"/>
    <property type="match status" value="1"/>
</dbReference>
<evidence type="ECO:0000256" key="4">
    <source>
        <dbReference type="RuleBase" id="RU364078"/>
    </source>
</evidence>
<dbReference type="PANTHER" id="PTHR14359:SF6">
    <property type="entry name" value="PHOSPHOPANTOTHENOYLCYSTEINE DECARBOXYLASE"/>
    <property type="match status" value="1"/>
</dbReference>
<comment type="pathway">
    <text evidence="3 4">Cofactor biosynthesis; coenzyme A biosynthesis; CoA from (R)-pantothenate: step 3/5.</text>
</comment>
<evidence type="ECO:0000259" key="6">
    <source>
        <dbReference type="Pfam" id="PF04127"/>
    </source>
</evidence>
<dbReference type="GO" id="GO:0015937">
    <property type="term" value="P:coenzyme A biosynthetic process"/>
    <property type="evidence" value="ECO:0007669"/>
    <property type="project" value="UniProtKB-UniRule"/>
</dbReference>
<feature type="binding site" evidence="3">
    <location>
        <position position="345"/>
    </location>
    <ligand>
        <name>CTP</name>
        <dbReference type="ChEBI" id="CHEBI:37563"/>
    </ligand>
</feature>
<protein>
    <recommendedName>
        <fullName evidence="3">Coenzyme A biosynthesis bifunctional protein CoaBC</fullName>
    </recommendedName>
    <alternativeName>
        <fullName evidence="3">DNA/pantothenate metabolism flavoprotein</fullName>
    </alternativeName>
    <alternativeName>
        <fullName evidence="3">Phosphopantothenoylcysteine synthetase/decarboxylase</fullName>
        <shortName evidence="3">PPCS-PPCDC</shortName>
    </alternativeName>
    <domain>
        <recommendedName>
            <fullName evidence="3">Phosphopantothenoylcysteine decarboxylase</fullName>
            <shortName evidence="3">PPC decarboxylase</shortName>
            <shortName evidence="3">PPC-DC</shortName>
            <ecNumber evidence="3">4.1.1.36</ecNumber>
        </recommendedName>
        <alternativeName>
            <fullName evidence="3">CoaC</fullName>
        </alternativeName>
    </domain>
    <domain>
        <recommendedName>
            <fullName evidence="3">Phosphopantothenate--cysteine ligase</fullName>
            <ecNumber evidence="3">6.3.2.5</ecNumber>
        </recommendedName>
        <alternativeName>
            <fullName evidence="3">CoaB</fullName>
        </alternativeName>
        <alternativeName>
            <fullName evidence="3">Phosphopantothenoylcysteine synthetase</fullName>
            <shortName evidence="3">PPC synthetase</shortName>
            <shortName evidence="3">PPC-S</shortName>
        </alternativeName>
    </domain>
</protein>
<dbReference type="STRING" id="390640.SAMN04488034_10285"/>
<comment type="pathway">
    <text evidence="3 4">Cofactor biosynthesis; coenzyme A biosynthesis; CoA from (R)-pantothenate: step 2/5.</text>
</comment>
<proteinExistence type="inferred from homology"/>
<accession>A0A1H5L0N3</accession>
<keyword evidence="3 4" id="KW-0285">Flavoprotein</keyword>
<evidence type="ECO:0000259" key="5">
    <source>
        <dbReference type="Pfam" id="PF02441"/>
    </source>
</evidence>
<dbReference type="InterPro" id="IPR005252">
    <property type="entry name" value="CoaBC"/>
</dbReference>
<keyword evidence="3" id="KW-0511">Multifunctional enzyme</keyword>
<keyword evidence="3" id="KW-0479">Metal-binding</keyword>
<name>A0A1H5L0N3_9FLAO</name>
<reference evidence="7 8" key="1">
    <citation type="submission" date="2016-10" db="EMBL/GenBank/DDBJ databases">
        <authorList>
            <person name="de Groot N.N."/>
        </authorList>
    </citation>
    <scope>NUCLEOTIDE SEQUENCE [LARGE SCALE GENOMIC DNA]</scope>
    <source>
        <strain evidence="7 8">DSM 23553</strain>
    </source>
</reference>
<keyword evidence="3" id="KW-0460">Magnesium</keyword>
<comment type="similarity">
    <text evidence="3 4">In the N-terminal section; belongs to the HFCD (homo-oligomeric flavin containing Cys decarboxylase) superfamily.</text>
</comment>
<sequence>MSVLSGKKILLGVTAGIAAYKTAFLVRLFVKAGAEVKVILTPAAREFVTPLTLSTLSKNPVISSFTREEDDNGLWNNHVDLGLWADLMLIAPATANSLSKMATGNSDNFLLATYLSAKCPVYFAPAMDLDMYKHPSTKQSFETLTSFGNIMIPATSGELASGLVGEGRMAEPEEIVKFIEDHISANLPLKGRKVMITAGPTYEAIDPVRFIGNHSSGKMGYELAAAAYRSGAEVILISGPTHLENPHKEIKLVRVQSAQEMYEAAIAHYDEVDAAIAAAAVSDYRPKNIASQKIKKADENLQMELERTPDILASLGANKKRQALVGFALETENEQENALGKLERKNLDFIVLNSLNDKGAGFKSETNKISILFKDGRKADFGLKSKKEVAEDIINELILLLNE</sequence>
<dbReference type="EC" id="6.3.2.5" evidence="3"/>
<comment type="cofactor">
    <cofactor evidence="3">
        <name>FMN</name>
        <dbReference type="ChEBI" id="CHEBI:58210"/>
    </cofactor>
    <text evidence="3">Binds 1 FMN per subunit.</text>
</comment>
<comment type="similarity">
    <text evidence="3 4">In the C-terminal section; belongs to the PPC synthetase family.</text>
</comment>
<comment type="function">
    <text evidence="4">Catalyzes two steps in the biosynthesis of coenzyme A. In the first step cysteine is conjugated to 4'-phosphopantothenate to form 4-phosphopantothenoylcysteine, in the latter compound is decarboxylated to form 4'-phosphopantotheine.</text>
</comment>
<dbReference type="UniPathway" id="UPA00241">
    <property type="reaction ID" value="UER00353"/>
</dbReference>
<keyword evidence="1 3" id="KW-0210">Decarboxylase</keyword>
<dbReference type="Pfam" id="PF02441">
    <property type="entry name" value="Flavoprotein"/>
    <property type="match status" value="1"/>
</dbReference>
<dbReference type="GO" id="GO:0015941">
    <property type="term" value="P:pantothenate catabolic process"/>
    <property type="evidence" value="ECO:0007669"/>
    <property type="project" value="InterPro"/>
</dbReference>
<dbReference type="SUPFAM" id="SSF102645">
    <property type="entry name" value="CoaB-like"/>
    <property type="match status" value="1"/>
</dbReference>
<dbReference type="HAMAP" id="MF_02225">
    <property type="entry name" value="CoaBC"/>
    <property type="match status" value="1"/>
</dbReference>
<comment type="caution">
    <text evidence="3">Lacks conserved residue(s) required for the propagation of feature annotation.</text>
</comment>
<evidence type="ECO:0000256" key="3">
    <source>
        <dbReference type="HAMAP-Rule" id="MF_02225"/>
    </source>
</evidence>
<comment type="catalytic activity">
    <reaction evidence="3 4">
        <text>N-[(R)-4-phosphopantothenoyl]-L-cysteine + H(+) = (R)-4'-phosphopantetheine + CO2</text>
        <dbReference type="Rhea" id="RHEA:16793"/>
        <dbReference type="ChEBI" id="CHEBI:15378"/>
        <dbReference type="ChEBI" id="CHEBI:16526"/>
        <dbReference type="ChEBI" id="CHEBI:59458"/>
        <dbReference type="ChEBI" id="CHEBI:61723"/>
        <dbReference type="EC" id="4.1.1.36"/>
    </reaction>
</comment>
<keyword evidence="2 3" id="KW-0456">Lyase</keyword>
<feature type="domain" description="Flavoprotein" evidence="5">
    <location>
        <begin position="7"/>
        <end position="182"/>
    </location>
</feature>
<feature type="region of interest" description="Phosphopantothenate--cysteine ligase" evidence="3">
    <location>
        <begin position="194"/>
        <end position="403"/>
    </location>
</feature>
<comment type="function">
    <text evidence="3">Catalyzes two sequential steps in the biosynthesis of coenzyme A. In the first step cysteine is conjugated to 4'-phosphopantothenate to form 4-phosphopantothenoylcysteine. In the second step the latter compound is decarboxylated to form 4'-phosphopantotheine.</text>
</comment>
<feature type="binding site" evidence="3">
    <location>
        <position position="327"/>
    </location>
    <ligand>
        <name>CTP</name>
        <dbReference type="ChEBI" id="CHEBI:37563"/>
    </ligand>
</feature>
<dbReference type="EMBL" id="FNUG01000002">
    <property type="protein sequence ID" value="SEE70689.1"/>
    <property type="molecule type" value="Genomic_DNA"/>
</dbReference>
<comment type="catalytic activity">
    <reaction evidence="3 4">
        <text>(R)-4'-phosphopantothenate + L-cysteine + CTP = N-[(R)-4-phosphopantothenoyl]-L-cysteine + CMP + diphosphate + H(+)</text>
        <dbReference type="Rhea" id="RHEA:19397"/>
        <dbReference type="ChEBI" id="CHEBI:10986"/>
        <dbReference type="ChEBI" id="CHEBI:15378"/>
        <dbReference type="ChEBI" id="CHEBI:33019"/>
        <dbReference type="ChEBI" id="CHEBI:35235"/>
        <dbReference type="ChEBI" id="CHEBI:37563"/>
        <dbReference type="ChEBI" id="CHEBI:59458"/>
        <dbReference type="ChEBI" id="CHEBI:60377"/>
        <dbReference type="EC" id="6.3.2.5"/>
    </reaction>
</comment>
<dbReference type="GO" id="GO:0010181">
    <property type="term" value="F:FMN binding"/>
    <property type="evidence" value="ECO:0007669"/>
    <property type="project" value="UniProtKB-UniRule"/>
</dbReference>
<keyword evidence="3 4" id="KW-0288">FMN</keyword>
<dbReference type="PANTHER" id="PTHR14359">
    <property type="entry name" value="HOMO-OLIGOMERIC FLAVIN CONTAINING CYS DECARBOXYLASE FAMILY"/>
    <property type="match status" value="1"/>
</dbReference>
<dbReference type="InterPro" id="IPR035929">
    <property type="entry name" value="CoaB-like_sf"/>
</dbReference>
<organism evidence="7 8">
    <name type="scientific">Salinimicrobium catena</name>
    <dbReference type="NCBI Taxonomy" id="390640"/>
    <lineage>
        <taxon>Bacteria</taxon>
        <taxon>Pseudomonadati</taxon>
        <taxon>Bacteroidota</taxon>
        <taxon>Flavobacteriia</taxon>
        <taxon>Flavobacteriales</taxon>
        <taxon>Flavobacteriaceae</taxon>
        <taxon>Salinimicrobium</taxon>
    </lineage>
</organism>
<dbReference type="EC" id="4.1.1.36" evidence="3"/>
<dbReference type="GO" id="GO:0004632">
    <property type="term" value="F:phosphopantothenate--cysteine ligase activity"/>
    <property type="evidence" value="ECO:0007669"/>
    <property type="project" value="UniProtKB-UniRule"/>
</dbReference>
<feature type="binding site" evidence="3">
    <location>
        <position position="293"/>
    </location>
    <ligand>
        <name>CTP</name>
        <dbReference type="ChEBI" id="CHEBI:37563"/>
    </ligand>
</feature>
<feature type="domain" description="DNA/pantothenate metabolism flavoprotein C-terminal" evidence="6">
    <location>
        <begin position="189"/>
        <end position="397"/>
    </location>
</feature>